<keyword evidence="2" id="KW-0472">Membrane</keyword>
<accession>A0A1D1US19</accession>
<proteinExistence type="predicted"/>
<feature type="compositionally biased region" description="Low complexity" evidence="1">
    <location>
        <begin position="66"/>
        <end position="102"/>
    </location>
</feature>
<evidence type="ECO:0000256" key="2">
    <source>
        <dbReference type="SAM" id="Phobius"/>
    </source>
</evidence>
<name>A0A1D1US19_RAMVA</name>
<comment type="caution">
    <text evidence="3">The sequence shown here is derived from an EMBL/GenBank/DDBJ whole genome shotgun (WGS) entry which is preliminary data.</text>
</comment>
<feature type="region of interest" description="Disordered" evidence="1">
    <location>
        <begin position="58"/>
        <end position="102"/>
    </location>
</feature>
<evidence type="ECO:0000313" key="3">
    <source>
        <dbReference type="EMBL" id="GAU90502.1"/>
    </source>
</evidence>
<dbReference type="AlphaFoldDB" id="A0A1D1US19"/>
<sequence>MADQLCNSAVCPGDSVAAQSDPTKQPHAYEDLKLELGNWTLRLAPRYPDVGFFSVASTGKTNSQKPSLPSTAPSSSATTSSSSTTTSTFPSTITSPSITSSSPDVKLVVGVAVVGSLLFLVVVAWRCVAVLKRKQASERKYQQSEPENRSLHSCDF</sequence>
<dbReference type="Proteomes" id="UP000186922">
    <property type="component" value="Unassembled WGS sequence"/>
</dbReference>
<dbReference type="EMBL" id="BDGG01000001">
    <property type="protein sequence ID" value="GAU90502.1"/>
    <property type="molecule type" value="Genomic_DNA"/>
</dbReference>
<gene>
    <name evidence="3" type="primary">RvY_02908-1</name>
    <name evidence="3" type="synonym">RvY_02908.1</name>
    <name evidence="3" type="ORF">RvY_02908</name>
</gene>
<keyword evidence="2" id="KW-1133">Transmembrane helix</keyword>
<evidence type="ECO:0000256" key="1">
    <source>
        <dbReference type="SAM" id="MobiDB-lite"/>
    </source>
</evidence>
<reference evidence="3 4" key="1">
    <citation type="journal article" date="2016" name="Nat. Commun.">
        <title>Extremotolerant tardigrade genome and improved radiotolerance of human cultured cells by tardigrade-unique protein.</title>
        <authorList>
            <person name="Hashimoto T."/>
            <person name="Horikawa D.D."/>
            <person name="Saito Y."/>
            <person name="Kuwahara H."/>
            <person name="Kozuka-Hata H."/>
            <person name="Shin-I T."/>
            <person name="Minakuchi Y."/>
            <person name="Ohishi K."/>
            <person name="Motoyama A."/>
            <person name="Aizu T."/>
            <person name="Enomoto A."/>
            <person name="Kondo K."/>
            <person name="Tanaka S."/>
            <person name="Hara Y."/>
            <person name="Koshikawa S."/>
            <person name="Sagara H."/>
            <person name="Miura T."/>
            <person name="Yokobori S."/>
            <person name="Miyagawa K."/>
            <person name="Suzuki Y."/>
            <person name="Kubo T."/>
            <person name="Oyama M."/>
            <person name="Kohara Y."/>
            <person name="Fujiyama A."/>
            <person name="Arakawa K."/>
            <person name="Katayama T."/>
            <person name="Toyoda A."/>
            <person name="Kunieda T."/>
        </authorList>
    </citation>
    <scope>NUCLEOTIDE SEQUENCE [LARGE SCALE GENOMIC DNA]</scope>
    <source>
        <strain evidence="3 4">YOKOZUNA-1</strain>
    </source>
</reference>
<protein>
    <submittedName>
        <fullName evidence="3">Uncharacterized protein</fullName>
    </submittedName>
</protein>
<organism evidence="3 4">
    <name type="scientific">Ramazzottius varieornatus</name>
    <name type="common">Water bear</name>
    <name type="synonym">Tardigrade</name>
    <dbReference type="NCBI Taxonomy" id="947166"/>
    <lineage>
        <taxon>Eukaryota</taxon>
        <taxon>Metazoa</taxon>
        <taxon>Ecdysozoa</taxon>
        <taxon>Tardigrada</taxon>
        <taxon>Eutardigrada</taxon>
        <taxon>Parachela</taxon>
        <taxon>Hypsibioidea</taxon>
        <taxon>Ramazzottiidae</taxon>
        <taxon>Ramazzottius</taxon>
    </lineage>
</organism>
<keyword evidence="2" id="KW-0812">Transmembrane</keyword>
<feature type="transmembrane region" description="Helical" evidence="2">
    <location>
        <begin position="107"/>
        <end position="131"/>
    </location>
</feature>
<keyword evidence="4" id="KW-1185">Reference proteome</keyword>
<evidence type="ECO:0000313" key="4">
    <source>
        <dbReference type="Proteomes" id="UP000186922"/>
    </source>
</evidence>